<evidence type="ECO:0000256" key="2">
    <source>
        <dbReference type="ARBA" id="ARBA00023002"/>
    </source>
</evidence>
<keyword evidence="4" id="KW-1185">Reference proteome</keyword>
<reference evidence="3 4" key="1">
    <citation type="submission" date="2019-11" db="EMBL/GenBank/DDBJ databases">
        <authorList>
            <person name="He Y."/>
        </authorList>
    </citation>
    <scope>NUCLEOTIDE SEQUENCE [LARGE SCALE GENOMIC DNA]</scope>
    <source>
        <strain evidence="3 4">SCSIO 58843</strain>
    </source>
</reference>
<accession>A0A5Q2RGS0</accession>
<dbReference type="InterPro" id="IPR036291">
    <property type="entry name" value="NAD(P)-bd_dom_sf"/>
</dbReference>
<keyword evidence="2" id="KW-0560">Oxidoreductase</keyword>
<evidence type="ECO:0000313" key="4">
    <source>
        <dbReference type="Proteomes" id="UP000334019"/>
    </source>
</evidence>
<dbReference type="KEGG" id="atq:GH723_00620"/>
<dbReference type="CDD" id="cd05233">
    <property type="entry name" value="SDR_c"/>
    <property type="match status" value="1"/>
</dbReference>
<dbReference type="PRINTS" id="PR00081">
    <property type="entry name" value="GDHRDH"/>
</dbReference>
<comment type="similarity">
    <text evidence="1">Belongs to the short-chain dehydrogenases/reductases (SDR) family.</text>
</comment>
<evidence type="ECO:0000256" key="1">
    <source>
        <dbReference type="ARBA" id="ARBA00006484"/>
    </source>
</evidence>
<dbReference type="AlphaFoldDB" id="A0A5Q2RGS0"/>
<dbReference type="PROSITE" id="PS00061">
    <property type="entry name" value="ADH_SHORT"/>
    <property type="match status" value="1"/>
</dbReference>
<dbReference type="GO" id="GO:0016616">
    <property type="term" value="F:oxidoreductase activity, acting on the CH-OH group of donors, NAD or NADP as acceptor"/>
    <property type="evidence" value="ECO:0007669"/>
    <property type="project" value="TreeGrafter"/>
</dbReference>
<evidence type="ECO:0000313" key="3">
    <source>
        <dbReference type="EMBL" id="QGG93731.1"/>
    </source>
</evidence>
<dbReference type="InterPro" id="IPR002347">
    <property type="entry name" value="SDR_fam"/>
</dbReference>
<dbReference type="SUPFAM" id="SSF51735">
    <property type="entry name" value="NAD(P)-binding Rossmann-fold domains"/>
    <property type="match status" value="1"/>
</dbReference>
<dbReference type="Proteomes" id="UP000334019">
    <property type="component" value="Chromosome"/>
</dbReference>
<dbReference type="InterPro" id="IPR020904">
    <property type="entry name" value="Sc_DH/Rdtase_CS"/>
</dbReference>
<dbReference type="FunFam" id="3.40.50.720:FF:000084">
    <property type="entry name" value="Short-chain dehydrogenase reductase"/>
    <property type="match status" value="1"/>
</dbReference>
<proteinExistence type="inferred from homology"/>
<dbReference type="Gene3D" id="3.40.50.720">
    <property type="entry name" value="NAD(P)-binding Rossmann-like Domain"/>
    <property type="match status" value="1"/>
</dbReference>
<protein>
    <submittedName>
        <fullName evidence="3">SDR family oxidoreductase</fullName>
    </submittedName>
</protein>
<gene>
    <name evidence="3" type="ORF">GH723_00620</name>
</gene>
<organism evidence="3 4">
    <name type="scientific">Actinomarinicola tropica</name>
    <dbReference type="NCBI Taxonomy" id="2789776"/>
    <lineage>
        <taxon>Bacteria</taxon>
        <taxon>Bacillati</taxon>
        <taxon>Actinomycetota</taxon>
        <taxon>Acidimicrobiia</taxon>
        <taxon>Acidimicrobiales</taxon>
        <taxon>Iamiaceae</taxon>
        <taxon>Actinomarinicola</taxon>
    </lineage>
</organism>
<dbReference type="PANTHER" id="PTHR42760">
    <property type="entry name" value="SHORT-CHAIN DEHYDROGENASES/REDUCTASES FAMILY MEMBER"/>
    <property type="match status" value="1"/>
</dbReference>
<dbReference type="Pfam" id="PF13561">
    <property type="entry name" value="adh_short_C2"/>
    <property type="match status" value="1"/>
</dbReference>
<sequence>MGSQGLPLSGMGAYVTGGGSGIGMACARAFLRDGASVTIVGRSPEKLDAAVESLSGDVAEGAHLGWRSVDVVDEDAVRSSVGAAAEPEGGLHLAVAAAGVGTLAPVIATPLSEWRKVLDTNLTGAFLTLKHAGAAIARSGGGAMCAISSIAGLRTHRHGGAYAVSKAGLDMLVRTTADELGQAGVRVSSVCPGLVDTEISAGLFATDAVLDDYLEQMPVRRTGVVDDVAAAVRYLCGPESGWVTGVSLSVDGGQHLRRGPDWTPIARALYGDDVVEGRHTP</sequence>
<name>A0A5Q2RGS0_9ACTN</name>
<dbReference type="EMBL" id="CP045851">
    <property type="protein sequence ID" value="QGG93731.1"/>
    <property type="molecule type" value="Genomic_DNA"/>
</dbReference>